<dbReference type="AlphaFoldDB" id="G8JR69"/>
<dbReference type="EMBL" id="CP002499">
    <property type="protein sequence ID" value="AET38638.1"/>
    <property type="molecule type" value="Genomic_DNA"/>
</dbReference>
<feature type="region of interest" description="Disordered" evidence="1">
    <location>
        <begin position="505"/>
        <end position="586"/>
    </location>
</feature>
<dbReference type="GO" id="GO:0007131">
    <property type="term" value="P:reciprocal meiotic recombination"/>
    <property type="evidence" value="ECO:0007669"/>
    <property type="project" value="InterPro"/>
</dbReference>
<protein>
    <submittedName>
        <fullName evidence="2">Uncharacterized protein</fullName>
    </submittedName>
</protein>
<feature type="region of interest" description="Disordered" evidence="1">
    <location>
        <begin position="288"/>
        <end position="307"/>
    </location>
</feature>
<dbReference type="KEGG" id="erc:Ecym_3134"/>
<dbReference type="STRING" id="931890.G8JR69"/>
<feature type="compositionally biased region" description="Basic and acidic residues" evidence="1">
    <location>
        <begin position="531"/>
        <end position="555"/>
    </location>
</feature>
<dbReference type="OMA" id="HECVRTT"/>
<feature type="compositionally biased region" description="Low complexity" evidence="1">
    <location>
        <begin position="451"/>
        <end position="464"/>
    </location>
</feature>
<evidence type="ECO:0000313" key="3">
    <source>
        <dbReference type="Proteomes" id="UP000006790"/>
    </source>
</evidence>
<feature type="compositionally biased region" description="Polar residues" evidence="1">
    <location>
        <begin position="432"/>
        <end position="445"/>
    </location>
</feature>
<dbReference type="OrthoDB" id="3980800at2759"/>
<feature type="region of interest" description="Disordered" evidence="1">
    <location>
        <begin position="605"/>
        <end position="641"/>
    </location>
</feature>
<dbReference type="RefSeq" id="XP_003645455.1">
    <property type="nucleotide sequence ID" value="XM_003645407.1"/>
</dbReference>
<feature type="compositionally biased region" description="Polar residues" evidence="1">
    <location>
        <begin position="558"/>
        <end position="573"/>
    </location>
</feature>
<feature type="compositionally biased region" description="Basic residues" evidence="1">
    <location>
        <begin position="514"/>
        <end position="523"/>
    </location>
</feature>
<name>G8JR69_ERECY</name>
<dbReference type="InParanoid" id="G8JR69"/>
<gene>
    <name evidence="2" type="ordered locus">Ecym_3134</name>
</gene>
<dbReference type="HOGENOM" id="CLU_334647_0_0_1"/>
<dbReference type="eggNOG" id="ENOG502QVW0">
    <property type="taxonomic scope" value="Eukaryota"/>
</dbReference>
<organism evidence="2 3">
    <name type="scientific">Eremothecium cymbalariae (strain CBS 270.75 / DBVPG 7215 / KCTC 17166 / NRRL Y-17582)</name>
    <name type="common">Yeast</name>
    <dbReference type="NCBI Taxonomy" id="931890"/>
    <lineage>
        <taxon>Eukaryota</taxon>
        <taxon>Fungi</taxon>
        <taxon>Dikarya</taxon>
        <taxon>Ascomycota</taxon>
        <taxon>Saccharomycotina</taxon>
        <taxon>Saccharomycetes</taxon>
        <taxon>Saccharomycetales</taxon>
        <taxon>Saccharomycetaceae</taxon>
        <taxon>Eremothecium</taxon>
    </lineage>
</organism>
<accession>G8JR69</accession>
<reference evidence="3" key="1">
    <citation type="journal article" date="2012" name="G3 (Bethesda)">
        <title>Pichia sorbitophila, an interspecies yeast hybrid reveals early steps of genome resolution following polyploidization.</title>
        <authorList>
            <person name="Leh Louis V."/>
            <person name="Despons L."/>
            <person name="Friedrich A."/>
            <person name="Martin T."/>
            <person name="Durrens P."/>
            <person name="Casaregola S."/>
            <person name="Neuveglise C."/>
            <person name="Fairhead C."/>
            <person name="Marck C."/>
            <person name="Cruz J.A."/>
            <person name="Straub M.L."/>
            <person name="Kugler V."/>
            <person name="Sacerdot C."/>
            <person name="Uzunov Z."/>
            <person name="Thierry A."/>
            <person name="Weiss S."/>
            <person name="Bleykasten C."/>
            <person name="De Montigny J."/>
            <person name="Jacques N."/>
            <person name="Jung P."/>
            <person name="Lemaire M."/>
            <person name="Mallet S."/>
            <person name="Morel G."/>
            <person name="Richard G.F."/>
            <person name="Sarkar A."/>
            <person name="Savel G."/>
            <person name="Schacherer J."/>
            <person name="Seret M.L."/>
            <person name="Talla E."/>
            <person name="Samson G."/>
            <person name="Jubin C."/>
            <person name="Poulain J."/>
            <person name="Vacherie B."/>
            <person name="Barbe V."/>
            <person name="Pelletier E."/>
            <person name="Sherman D.J."/>
            <person name="Westhof E."/>
            <person name="Weissenbach J."/>
            <person name="Baret P.V."/>
            <person name="Wincker P."/>
            <person name="Gaillardin C."/>
            <person name="Dujon B."/>
            <person name="Souciet J.L."/>
        </authorList>
    </citation>
    <scope>NUCLEOTIDE SEQUENCE [LARGE SCALE GENOMIC DNA]</scope>
    <source>
        <strain evidence="3">CBS 270.75 / DBVPG 7215 / KCTC 17166 / NRRL Y-17582</strain>
    </source>
</reference>
<feature type="region of interest" description="Disordered" evidence="1">
    <location>
        <begin position="383"/>
        <end position="464"/>
    </location>
</feature>
<dbReference type="GeneID" id="11472103"/>
<proteinExistence type="predicted"/>
<feature type="compositionally biased region" description="Basic and acidic residues" evidence="1">
    <location>
        <begin position="574"/>
        <end position="586"/>
    </location>
</feature>
<keyword evidence="3" id="KW-1185">Reference proteome</keyword>
<dbReference type="Pfam" id="PF07964">
    <property type="entry name" value="Red1"/>
    <property type="match status" value="1"/>
</dbReference>
<feature type="compositionally biased region" description="Polar residues" evidence="1">
    <location>
        <begin position="289"/>
        <end position="298"/>
    </location>
</feature>
<dbReference type="InterPro" id="IPR012491">
    <property type="entry name" value="Red1/Rec10"/>
</dbReference>
<feature type="compositionally biased region" description="Polar residues" evidence="1">
    <location>
        <begin position="622"/>
        <end position="639"/>
    </location>
</feature>
<evidence type="ECO:0000256" key="1">
    <source>
        <dbReference type="SAM" id="MobiDB-lite"/>
    </source>
</evidence>
<dbReference type="Proteomes" id="UP000006790">
    <property type="component" value="Chromosome 3"/>
</dbReference>
<evidence type="ECO:0000313" key="2">
    <source>
        <dbReference type="EMBL" id="AET38638.1"/>
    </source>
</evidence>
<sequence length="760" mass="85419">MPCAWQNLAFLAKIYYELPEYKNVITSMFRSTYSKGIGQLLDSINDFQMCNYLVELLSNVFTRKSTNKTGVVMPPNLWDDEEKNALLFNNPDYPYRGKHGDASVVNFIWKRFGPFFTNLVKATCVKYTLANGRSKPLSKSPWCSIQVLNNKIYIWDGEGLFIQFDITGVEVIKDLKEQIRIKLLKPFLEVVTSPHVTFLNSLGNVKSFRLEFDSTANSETFMNATKIPKISEVQNFIALKFPSSFEDEILDSSMPLPDDHQPLSDNLGLNLGDEPVVSHNIGEEDIPRQQLSTTQRSGKNPLATPDQTVDKGIAQDLEDEWDLRQSSLATAKLDIHSLKTPTSKEVEIVEDEQSPLVMAQKRRLARATSRTLEALKQEFGVENINSSSQSSDEGTSQHELSESSLSSLEIEKFESRKRTAAQKAAKRVTAALQNTKAASRSSNTNKDNERSAANSNAKAKNKATSAVKGDMGLAALDDIFAIPSIKPKKQQKLNNYKEVVYVPSRDPTNDKGITKKSRVKKKQTALPVKRKHDDGDDATGKDSKAVQRQSFRELTADTDMTVQNKQVSVTPAQEQKDLQTPKTPEKVNKTRYKRKRVIAKGTAFNLELPSPPPLPLTEKSDTTTSNNLQQPSRNTSMTSIEPLAPGNLTIKNELTESTTLANTSATSLAFSYTNKLQEQIFSSISSFSNDLVKKISIINEEMDNKIVRQFSEKYQKLFHDLQVSFQHDVNNMSCFVSEFKDLLHLPEEELIKIIRNKKFT</sequence>
<dbReference type="FunCoup" id="G8JR69">
    <property type="interactions" value="117"/>
</dbReference>